<dbReference type="PANTHER" id="PTHR43900">
    <property type="entry name" value="GLUTATHIONE S-TRANSFERASE RHO"/>
    <property type="match status" value="1"/>
</dbReference>
<evidence type="ECO:0000256" key="1">
    <source>
        <dbReference type="ARBA" id="ARBA00012452"/>
    </source>
</evidence>
<dbReference type="GO" id="GO:0006749">
    <property type="term" value="P:glutathione metabolic process"/>
    <property type="evidence" value="ECO:0007669"/>
    <property type="project" value="TreeGrafter"/>
</dbReference>
<evidence type="ECO:0000256" key="3">
    <source>
        <dbReference type="ARBA" id="ARBA00047960"/>
    </source>
</evidence>
<dbReference type="AlphaFoldDB" id="A0A8K0UET1"/>
<keyword evidence="4" id="KW-0732">Signal</keyword>
<dbReference type="PROSITE" id="PS50404">
    <property type="entry name" value="GST_NTER"/>
    <property type="match status" value="1"/>
</dbReference>
<dbReference type="InterPro" id="IPR010987">
    <property type="entry name" value="Glutathione-S-Trfase_C-like"/>
</dbReference>
<dbReference type="PROSITE" id="PS50405">
    <property type="entry name" value="GST_CTER"/>
    <property type="match status" value="1"/>
</dbReference>
<feature type="domain" description="GST N-terminal" evidence="5">
    <location>
        <begin position="1"/>
        <end position="90"/>
    </location>
</feature>
<name>A0A8K0UET1_9AGAR</name>
<evidence type="ECO:0000313" key="7">
    <source>
        <dbReference type="EMBL" id="KAH8079434.1"/>
    </source>
</evidence>
<comment type="catalytic activity">
    <reaction evidence="3">
        <text>RX + glutathione = an S-substituted glutathione + a halide anion + H(+)</text>
        <dbReference type="Rhea" id="RHEA:16437"/>
        <dbReference type="ChEBI" id="CHEBI:15378"/>
        <dbReference type="ChEBI" id="CHEBI:16042"/>
        <dbReference type="ChEBI" id="CHEBI:17792"/>
        <dbReference type="ChEBI" id="CHEBI:57925"/>
        <dbReference type="ChEBI" id="CHEBI:90779"/>
        <dbReference type="EC" id="2.5.1.18"/>
    </reaction>
</comment>
<dbReference type="GO" id="GO:0043295">
    <property type="term" value="F:glutathione binding"/>
    <property type="evidence" value="ECO:0007669"/>
    <property type="project" value="TreeGrafter"/>
</dbReference>
<feature type="signal peptide" evidence="4">
    <location>
        <begin position="1"/>
        <end position="21"/>
    </location>
</feature>
<keyword evidence="8" id="KW-1185">Reference proteome</keyword>
<feature type="domain" description="GST C-terminal" evidence="6">
    <location>
        <begin position="100"/>
        <end position="228"/>
    </location>
</feature>
<dbReference type="Gene3D" id="1.20.1050.10">
    <property type="match status" value="1"/>
</dbReference>
<evidence type="ECO:0000259" key="6">
    <source>
        <dbReference type="PROSITE" id="PS50405"/>
    </source>
</evidence>
<dbReference type="SUPFAM" id="SSF47616">
    <property type="entry name" value="GST C-terminal domain-like"/>
    <property type="match status" value="1"/>
</dbReference>
<dbReference type="Pfam" id="PF13417">
    <property type="entry name" value="GST_N_3"/>
    <property type="match status" value="1"/>
</dbReference>
<dbReference type="Proteomes" id="UP000813824">
    <property type="component" value="Unassembled WGS sequence"/>
</dbReference>
<dbReference type="OrthoDB" id="249703at2759"/>
<dbReference type="EMBL" id="JAEVFJ010000056">
    <property type="protein sequence ID" value="KAH8079434.1"/>
    <property type="molecule type" value="Genomic_DNA"/>
</dbReference>
<accession>A0A8K0UET1</accession>
<dbReference type="GO" id="GO:0004364">
    <property type="term" value="F:glutathione transferase activity"/>
    <property type="evidence" value="ECO:0007669"/>
    <property type="project" value="UniProtKB-EC"/>
</dbReference>
<dbReference type="Gene3D" id="3.40.30.10">
    <property type="entry name" value="Glutaredoxin"/>
    <property type="match status" value="1"/>
</dbReference>
<dbReference type="InterPro" id="IPR036282">
    <property type="entry name" value="Glutathione-S-Trfase_C_sf"/>
</dbReference>
<evidence type="ECO:0000313" key="8">
    <source>
        <dbReference type="Proteomes" id="UP000813824"/>
    </source>
</evidence>
<dbReference type="EC" id="2.5.1.18" evidence="1"/>
<organism evidence="7 8">
    <name type="scientific">Cristinia sonorae</name>
    <dbReference type="NCBI Taxonomy" id="1940300"/>
    <lineage>
        <taxon>Eukaryota</taxon>
        <taxon>Fungi</taxon>
        <taxon>Dikarya</taxon>
        <taxon>Basidiomycota</taxon>
        <taxon>Agaricomycotina</taxon>
        <taxon>Agaricomycetes</taxon>
        <taxon>Agaricomycetidae</taxon>
        <taxon>Agaricales</taxon>
        <taxon>Pleurotineae</taxon>
        <taxon>Stephanosporaceae</taxon>
        <taxon>Cristinia</taxon>
    </lineage>
</organism>
<dbReference type="Pfam" id="PF00043">
    <property type="entry name" value="GST_C"/>
    <property type="match status" value="1"/>
</dbReference>
<sequence>MVLKLFGSILSPSLQLVFVICEELNISYELHPVDLRDRTLLHSESHLQYQPFAQVPYLIDTLGPSDSDVLVLHESRAMAKYVAVKYGGERGKRLVPDWTDLVRMAKFEEGGSVEQNYWTPAALGIAYEFWKPLIWDTPGDEAVKEKHIALLHKRLDSIERILSKQKYMGGDARILELTLVDFSYLPLGRTLTVSFGLNVFDVPSRPHVAKWWEEISSLPSWKAVVAMM</sequence>
<evidence type="ECO:0000259" key="5">
    <source>
        <dbReference type="PROSITE" id="PS50404"/>
    </source>
</evidence>
<gene>
    <name evidence="7" type="ORF">BXZ70DRAFT_901726</name>
</gene>
<proteinExistence type="predicted"/>
<reference evidence="7" key="1">
    <citation type="journal article" date="2021" name="New Phytol.">
        <title>Evolutionary innovations through gain and loss of genes in the ectomycorrhizal Boletales.</title>
        <authorList>
            <person name="Wu G."/>
            <person name="Miyauchi S."/>
            <person name="Morin E."/>
            <person name="Kuo A."/>
            <person name="Drula E."/>
            <person name="Varga T."/>
            <person name="Kohler A."/>
            <person name="Feng B."/>
            <person name="Cao Y."/>
            <person name="Lipzen A."/>
            <person name="Daum C."/>
            <person name="Hundley H."/>
            <person name="Pangilinan J."/>
            <person name="Johnson J."/>
            <person name="Barry K."/>
            <person name="LaButti K."/>
            <person name="Ng V."/>
            <person name="Ahrendt S."/>
            <person name="Min B."/>
            <person name="Choi I.G."/>
            <person name="Park H."/>
            <person name="Plett J.M."/>
            <person name="Magnuson J."/>
            <person name="Spatafora J.W."/>
            <person name="Nagy L.G."/>
            <person name="Henrissat B."/>
            <person name="Grigoriev I.V."/>
            <person name="Yang Z.L."/>
            <person name="Xu J."/>
            <person name="Martin F.M."/>
        </authorList>
    </citation>
    <scope>NUCLEOTIDE SEQUENCE</scope>
    <source>
        <strain evidence="7">KKN 215</strain>
    </source>
</reference>
<dbReference type="InterPro" id="IPR004045">
    <property type="entry name" value="Glutathione_S-Trfase_N"/>
</dbReference>
<dbReference type="InterPro" id="IPR004046">
    <property type="entry name" value="GST_C"/>
</dbReference>
<feature type="chain" id="PRO_5035468733" description="glutathione transferase" evidence="4">
    <location>
        <begin position="22"/>
        <end position="228"/>
    </location>
</feature>
<dbReference type="InterPro" id="IPR036249">
    <property type="entry name" value="Thioredoxin-like_sf"/>
</dbReference>
<keyword evidence="2" id="KW-0808">Transferase</keyword>
<evidence type="ECO:0000256" key="4">
    <source>
        <dbReference type="SAM" id="SignalP"/>
    </source>
</evidence>
<protein>
    <recommendedName>
        <fullName evidence="1">glutathione transferase</fullName>
        <ecNumber evidence="1">2.5.1.18</ecNumber>
    </recommendedName>
</protein>
<evidence type="ECO:0000256" key="2">
    <source>
        <dbReference type="ARBA" id="ARBA00022679"/>
    </source>
</evidence>
<dbReference type="GO" id="GO:0005737">
    <property type="term" value="C:cytoplasm"/>
    <property type="evidence" value="ECO:0007669"/>
    <property type="project" value="TreeGrafter"/>
</dbReference>
<comment type="caution">
    <text evidence="7">The sequence shown here is derived from an EMBL/GenBank/DDBJ whole genome shotgun (WGS) entry which is preliminary data.</text>
</comment>
<dbReference type="SUPFAM" id="SSF52833">
    <property type="entry name" value="Thioredoxin-like"/>
    <property type="match status" value="1"/>
</dbReference>
<dbReference type="PANTHER" id="PTHR43900:SF3">
    <property type="entry name" value="GLUTATHIONE S-TRANSFERASE RHO"/>
    <property type="match status" value="1"/>
</dbReference>